<dbReference type="Proteomes" id="UP000655016">
    <property type="component" value="Unassembled WGS sequence"/>
</dbReference>
<accession>A0ABQ1U2N4</accession>
<dbReference type="RefSeq" id="WP_163393820.1">
    <property type="nucleotide sequence ID" value="NZ_BMKP01000003.1"/>
</dbReference>
<dbReference type="EMBL" id="BMKP01000003">
    <property type="protein sequence ID" value="GGF09334.1"/>
    <property type="molecule type" value="Genomic_DNA"/>
</dbReference>
<gene>
    <name evidence="1" type="ORF">GCM10011518_18170</name>
</gene>
<organism evidence="1 2">
    <name type="scientific">Flavobacterium limi</name>
    <dbReference type="NCBI Taxonomy" id="2045105"/>
    <lineage>
        <taxon>Bacteria</taxon>
        <taxon>Pseudomonadati</taxon>
        <taxon>Bacteroidota</taxon>
        <taxon>Flavobacteriia</taxon>
        <taxon>Flavobacteriales</taxon>
        <taxon>Flavobacteriaceae</taxon>
        <taxon>Flavobacterium</taxon>
    </lineage>
</organism>
<keyword evidence="2" id="KW-1185">Reference proteome</keyword>
<comment type="caution">
    <text evidence="1">The sequence shown here is derived from an EMBL/GenBank/DDBJ whole genome shotgun (WGS) entry which is preliminary data.</text>
</comment>
<name>A0ABQ1U2N4_9FLAO</name>
<proteinExistence type="predicted"/>
<protein>
    <submittedName>
        <fullName evidence="1">Uncharacterized protein</fullName>
    </submittedName>
</protein>
<evidence type="ECO:0000313" key="1">
    <source>
        <dbReference type="EMBL" id="GGF09334.1"/>
    </source>
</evidence>
<evidence type="ECO:0000313" key="2">
    <source>
        <dbReference type="Proteomes" id="UP000655016"/>
    </source>
</evidence>
<sequence length="162" mass="19297">MTDKYKIASENLAKASDIAIAVLQKFPPKGWEEHYVTENKNQINHFIDLYMEWKEMALNPEPQFCNMQSLKYVYENIFTTFLEGSGVFVEEFWKEIKAQNLPYKRENKLVKILKRKKINNIQEFDFVTDVIVPYQQEGLINEEEVILLNTYLSNFEDKKNKE</sequence>
<reference evidence="2" key="1">
    <citation type="journal article" date="2019" name="Int. J. Syst. Evol. Microbiol.">
        <title>The Global Catalogue of Microorganisms (GCM) 10K type strain sequencing project: providing services to taxonomists for standard genome sequencing and annotation.</title>
        <authorList>
            <consortium name="The Broad Institute Genomics Platform"/>
            <consortium name="The Broad Institute Genome Sequencing Center for Infectious Disease"/>
            <person name="Wu L."/>
            <person name="Ma J."/>
        </authorList>
    </citation>
    <scope>NUCLEOTIDE SEQUENCE [LARGE SCALE GENOMIC DNA]</scope>
    <source>
        <strain evidence="2">CGMCC 1.16060</strain>
    </source>
</reference>